<dbReference type="OrthoDB" id="6462343at2"/>
<keyword evidence="1" id="KW-1133">Transmembrane helix</keyword>
<dbReference type="InterPro" id="IPR000259">
    <property type="entry name" value="Adhesion_dom_fimbrial"/>
</dbReference>
<evidence type="ECO:0000313" key="5">
    <source>
        <dbReference type="Proteomes" id="UP000038750"/>
    </source>
</evidence>
<dbReference type="SUPFAM" id="SSF49401">
    <property type="entry name" value="Bacterial adhesins"/>
    <property type="match status" value="1"/>
</dbReference>
<dbReference type="RefSeq" id="WP_005181791.1">
    <property type="nucleotide sequence ID" value="NZ_CABHXJ010000034.1"/>
</dbReference>
<proteinExistence type="predicted"/>
<dbReference type="InterPro" id="IPR036937">
    <property type="entry name" value="Adhesion_dom_fimbrial_sf"/>
</dbReference>
<evidence type="ECO:0000313" key="6">
    <source>
        <dbReference type="Proteomes" id="UP000424966"/>
    </source>
</evidence>
<evidence type="ECO:0000313" key="3">
    <source>
        <dbReference type="EMBL" id="CNF03502.1"/>
    </source>
</evidence>
<dbReference type="EMBL" id="CP046294">
    <property type="protein sequence ID" value="QGR72573.1"/>
    <property type="molecule type" value="Genomic_DNA"/>
</dbReference>
<reference evidence="4 6" key="2">
    <citation type="submission" date="2019-11" db="EMBL/GenBank/DDBJ databases">
        <title>FDA dAtabase for Regulatory Grade micrObial Sequences (FDA-ARGOS): Supporting development and validation of Infectious Disease Dx tests.</title>
        <authorList>
            <person name="Patel R."/>
            <person name="Rucinski S."/>
            <person name="Tallon L."/>
            <person name="Sadzewicz L."/>
            <person name="Vavikolanu K."/>
            <person name="Mehta A."/>
            <person name="Aluvathingal J."/>
            <person name="Nadendla S."/>
            <person name="Nandy P."/>
            <person name="Geyer C."/>
            <person name="Yan Y."/>
            <person name="Sichtig H."/>
        </authorList>
    </citation>
    <scope>NUCLEOTIDE SEQUENCE [LARGE SCALE GENOMIC DNA]</scope>
    <source>
        <strain evidence="4 6">FDAARGOS_729</strain>
    </source>
</reference>
<dbReference type="PANTHER" id="PTHR33420:SF9">
    <property type="entry name" value="MINOR FIMBRIAL SUBUNIT"/>
    <property type="match status" value="1"/>
</dbReference>
<dbReference type="PANTHER" id="PTHR33420">
    <property type="entry name" value="FIMBRIAL SUBUNIT ELFA-RELATED"/>
    <property type="match status" value="1"/>
</dbReference>
<keyword evidence="1" id="KW-0472">Membrane</keyword>
<dbReference type="Gene3D" id="2.60.40.1090">
    <property type="entry name" value="Fimbrial-type adhesion domain"/>
    <property type="match status" value="1"/>
</dbReference>
<dbReference type="InterPro" id="IPR050263">
    <property type="entry name" value="Bact_Fimbrial_Adh_Pro"/>
</dbReference>
<evidence type="ECO:0000256" key="1">
    <source>
        <dbReference type="SAM" id="Phobius"/>
    </source>
</evidence>
<accession>A0A0T9LKY3</accession>
<keyword evidence="1" id="KW-0812">Transmembrane</keyword>
<evidence type="ECO:0000259" key="2">
    <source>
        <dbReference type="Pfam" id="PF00419"/>
    </source>
</evidence>
<protein>
    <submittedName>
        <fullName evidence="3">Exported pilin protein</fullName>
    </submittedName>
    <submittedName>
        <fullName evidence="4">Fimbrial protein</fullName>
    </submittedName>
</protein>
<dbReference type="EMBL" id="CPZJ01000001">
    <property type="protein sequence ID" value="CNF03502.1"/>
    <property type="molecule type" value="Genomic_DNA"/>
</dbReference>
<dbReference type="GeneID" id="58048749"/>
<dbReference type="STRING" id="631.CH53_896"/>
<reference evidence="3 5" key="1">
    <citation type="submission" date="2015-03" db="EMBL/GenBank/DDBJ databases">
        <authorList>
            <person name="Murphy D."/>
        </authorList>
    </citation>
    <scope>NUCLEOTIDE SEQUENCE [LARGE SCALE GENOMIC DNA]</scope>
    <source>
        <strain evidence="3 5">BR165/97</strain>
    </source>
</reference>
<dbReference type="eggNOG" id="COG3539">
    <property type="taxonomic scope" value="Bacteria"/>
</dbReference>
<feature type="transmembrane region" description="Helical" evidence="1">
    <location>
        <begin position="12"/>
        <end position="31"/>
    </location>
</feature>
<dbReference type="InterPro" id="IPR008966">
    <property type="entry name" value="Adhesion_dom_sf"/>
</dbReference>
<name>A0A0T9LKY3_YERIN</name>
<dbReference type="Pfam" id="PF00419">
    <property type="entry name" value="Fimbrial"/>
    <property type="match status" value="1"/>
</dbReference>
<evidence type="ECO:0000313" key="4">
    <source>
        <dbReference type="EMBL" id="QGR72573.1"/>
    </source>
</evidence>
<dbReference type="Proteomes" id="UP000038750">
    <property type="component" value="Unassembled WGS sequence"/>
</dbReference>
<sequence>MDNGNLPMRRWRYILAILILNITWVLPTWAVDNMRFHGALVAEPCTIRPGDETITLGFGTVVDKYLYSNQRTLGKQFQIHLVDCDITLGTTAKIMFTGNDSVNLPGLLAVNGSSNNMGVAIGLETPTGKPLPLNQSSDEILLSAGGNVITLKAYVQGEPDAIAQRTIQRGEFNAVATFSLEYY</sequence>
<dbReference type="GO" id="GO:0009289">
    <property type="term" value="C:pilus"/>
    <property type="evidence" value="ECO:0007669"/>
    <property type="project" value="InterPro"/>
</dbReference>
<dbReference type="Proteomes" id="UP000424966">
    <property type="component" value="Chromosome"/>
</dbReference>
<dbReference type="AlphaFoldDB" id="A0A0T9LKY3"/>
<keyword evidence="6" id="KW-1185">Reference proteome</keyword>
<organism evidence="3 5">
    <name type="scientific">Yersinia intermedia</name>
    <dbReference type="NCBI Taxonomy" id="631"/>
    <lineage>
        <taxon>Bacteria</taxon>
        <taxon>Pseudomonadati</taxon>
        <taxon>Pseudomonadota</taxon>
        <taxon>Gammaproteobacteria</taxon>
        <taxon>Enterobacterales</taxon>
        <taxon>Yersiniaceae</taxon>
        <taxon>Yersinia</taxon>
    </lineage>
</organism>
<gene>
    <name evidence="3" type="primary">mrfH_1</name>
    <name evidence="3" type="ORF">ERS008530_00247</name>
    <name evidence="4" type="ORF">FOC37_20760</name>
</gene>
<feature type="domain" description="Fimbrial-type adhesion" evidence="2">
    <location>
        <begin position="35"/>
        <end position="182"/>
    </location>
</feature>
<dbReference type="GO" id="GO:0043709">
    <property type="term" value="P:cell adhesion involved in single-species biofilm formation"/>
    <property type="evidence" value="ECO:0007669"/>
    <property type="project" value="TreeGrafter"/>
</dbReference>